<evidence type="ECO:0000256" key="1">
    <source>
        <dbReference type="SAM" id="MobiDB-lite"/>
    </source>
</evidence>
<dbReference type="EMBL" id="CP102480">
    <property type="protein sequence ID" value="UUX48178.1"/>
    <property type="molecule type" value="Genomic_DNA"/>
</dbReference>
<evidence type="ECO:0000313" key="4">
    <source>
        <dbReference type="EMBL" id="UUX48178.1"/>
    </source>
</evidence>
<protein>
    <submittedName>
        <fullName evidence="4">Zinc-ribbon domain-containing protein</fullName>
    </submittedName>
</protein>
<keyword evidence="5" id="KW-1185">Reference proteome</keyword>
<dbReference type="NCBIfam" id="TIGR02098">
    <property type="entry name" value="MJ0042_CXXC"/>
    <property type="match status" value="1"/>
</dbReference>
<gene>
    <name evidence="4" type="ORF">NUH88_12200</name>
</gene>
<sequence>MKVSCPECAQHFSVPDKAIGPKGRKLRCSQCGHQWHQMLEAEPAKKKPKPAPAEPVLEAPGEAPADDEDAAPFARFGSGEADPDAPPAFEEEDGEEHEGVFGAPPIPRGRMPLSGKPKRGRKGLIAAAAAILLVIGLGTLFGARAALVGAWPPIDRLYQSVGLGVPVIGEGLVIQNVGAWRKAEESIELLVIRGEVRNPTEQLQTVPTLSGRLTGAQGDIMQEWLFQAENQVILPGEKTTFEYELPQPGADAAEVTVTFSERALGGGLGY</sequence>
<feature type="compositionally biased region" description="Low complexity" evidence="1">
    <location>
        <begin position="54"/>
        <end position="63"/>
    </location>
</feature>
<evidence type="ECO:0000259" key="3">
    <source>
        <dbReference type="Pfam" id="PF13717"/>
    </source>
</evidence>
<accession>A0A9J7AMJ2</accession>
<evidence type="ECO:0000313" key="5">
    <source>
        <dbReference type="Proteomes" id="UP001060336"/>
    </source>
</evidence>
<organism evidence="4 5">
    <name type="scientific">Nisaea acidiphila</name>
    <dbReference type="NCBI Taxonomy" id="1862145"/>
    <lineage>
        <taxon>Bacteria</taxon>
        <taxon>Pseudomonadati</taxon>
        <taxon>Pseudomonadota</taxon>
        <taxon>Alphaproteobacteria</taxon>
        <taxon>Rhodospirillales</taxon>
        <taxon>Thalassobaculaceae</taxon>
        <taxon>Nisaea</taxon>
    </lineage>
</organism>
<feature type="transmembrane region" description="Helical" evidence="2">
    <location>
        <begin position="124"/>
        <end position="151"/>
    </location>
</feature>
<keyword evidence="2" id="KW-0812">Transmembrane</keyword>
<dbReference type="Proteomes" id="UP001060336">
    <property type="component" value="Chromosome"/>
</dbReference>
<feature type="domain" description="Zinc finger/thioredoxin putative" evidence="3">
    <location>
        <begin position="1"/>
        <end position="35"/>
    </location>
</feature>
<keyword evidence="2" id="KW-1133">Transmembrane helix</keyword>
<name>A0A9J7AMJ2_9PROT</name>
<dbReference type="Pfam" id="PF13717">
    <property type="entry name" value="Zn_ribbon_4"/>
    <property type="match status" value="1"/>
</dbReference>
<reference evidence="4" key="1">
    <citation type="submission" date="2022-08" db="EMBL/GenBank/DDBJ databases">
        <title>Nisaea acidiphila sp. nov., isolated from a marine algal debris and emended description of the genus Nisaea Urios et al. 2008.</title>
        <authorList>
            <person name="Kwon K."/>
        </authorList>
    </citation>
    <scope>NUCLEOTIDE SEQUENCE</scope>
    <source>
        <strain evidence="4">MEBiC11861</strain>
    </source>
</reference>
<proteinExistence type="predicted"/>
<dbReference type="InterPro" id="IPR011723">
    <property type="entry name" value="Znf/thioredoxin_put"/>
</dbReference>
<dbReference type="RefSeq" id="WP_257766686.1">
    <property type="nucleotide sequence ID" value="NZ_CP102480.1"/>
</dbReference>
<evidence type="ECO:0000256" key="2">
    <source>
        <dbReference type="SAM" id="Phobius"/>
    </source>
</evidence>
<dbReference type="AlphaFoldDB" id="A0A9J7AMJ2"/>
<dbReference type="KEGG" id="naci:NUH88_12200"/>
<keyword evidence="2" id="KW-0472">Membrane</keyword>
<feature type="region of interest" description="Disordered" evidence="1">
    <location>
        <begin position="40"/>
        <end position="118"/>
    </location>
</feature>